<protein>
    <submittedName>
        <fullName evidence="10">Permease</fullName>
    </submittedName>
</protein>
<dbReference type="Pfam" id="PF02687">
    <property type="entry name" value="FtsX"/>
    <property type="match status" value="2"/>
</dbReference>
<feature type="domain" description="MacB-like periplasmic core" evidence="9">
    <location>
        <begin position="96"/>
        <end position="315"/>
    </location>
</feature>
<feature type="domain" description="ABC3 transporter permease C-terminal" evidence="8">
    <location>
        <begin position="357"/>
        <end position="472"/>
    </location>
</feature>
<gene>
    <name evidence="10" type="ordered locus">AciPR4_2629</name>
</gene>
<dbReference type="RefSeq" id="WP_013569140.1">
    <property type="nucleotide sequence ID" value="NC_014963.1"/>
</dbReference>
<dbReference type="Pfam" id="PF12704">
    <property type="entry name" value="MacB_PCD"/>
    <property type="match status" value="2"/>
</dbReference>
<comment type="similarity">
    <text evidence="6">Belongs to the ABC-4 integral membrane protein family.</text>
</comment>
<feature type="transmembrane region" description="Helical" evidence="7">
    <location>
        <begin position="849"/>
        <end position="868"/>
    </location>
</feature>
<evidence type="ECO:0000256" key="3">
    <source>
        <dbReference type="ARBA" id="ARBA00022692"/>
    </source>
</evidence>
<dbReference type="InterPro" id="IPR003838">
    <property type="entry name" value="ABC3_permease_C"/>
</dbReference>
<feature type="transmembrane region" description="Helical" evidence="7">
    <location>
        <begin position="447"/>
        <end position="468"/>
    </location>
</feature>
<keyword evidence="3 7" id="KW-0812">Transmembrane</keyword>
<keyword evidence="2" id="KW-1003">Cell membrane</keyword>
<sequence length="883" mass="96444">MIRELLTRLRFFFNRPPAENLEEEIRLHIERSIEANVDAGMSPDEARRRAMIDFGGVERTREACDEQRPGQWLDVLRQDIRYTLRTLLRDRGFACISILILALGIGANVVVFSVVNTILLRPLPFHDAQQLVWMAGNFGKGGLSDTSYRVDDYEAYKQDSRSLQNLTGFVPYLSVGETKLMHYGEPKPVAGVWVLEDFFKVLGVEPVLGRQFLHTEAVKGGPPAVMLSYPFWQRQFNADPKIIGQTITLDKDTMTVVGVLPSRFDFGAVFAPGAKMDYFIPLVTENVRNWGHMLALVGRMRPGVTLAQTQAEAKTLLPQINASLGHQAGTDYDTKITGLKEEVSGKLRRSLEVLWCAVGLILLIVCVNLSNLLVARAASRSKEFALRVALGAGRARLVRQLMTESLLLSGTGAMLGLLLAYALTYYLAHQGSVALPLMSSVRVDGTALLWTIVLTVTVGLLFGLAPGLKMSAGNLQESLKDSGHGTSDGRKYDRLRSALVISEVALACVLVVGAGLLLRSFLQVMQVDLGFEPTHVSSIRMDYRTDYDGGGAASLAKRWASLQEAIRQIRSIPGVQSAGITDNLPLEHGRSWELRAKGKAVKDGENKDALVYIVTPGYLQTMGMRVWRGRDFQWSDSSATESFIIINRTAARREWPNEDPIGKLAQGIGAGDTRVIGVIDDVQDSSLEAESSPQVYVPVGHGELAKAEVVIRSELPPEVLTPSVMAKLRVMNPSQAVVTLKPVQGLVDRASAPRRFFAILVGIFAALGLILASLGIYGVISYTVARQTQEIGIRMALGASRERVQRGVVLATLRIAMLGVGLGTIFSFVVARSISSLLFGTKPADPLTFVAMIVLLTLVALVAGYLPARRASRVDPMIALRSN</sequence>
<evidence type="ECO:0000256" key="1">
    <source>
        <dbReference type="ARBA" id="ARBA00004651"/>
    </source>
</evidence>
<dbReference type="OrthoDB" id="127482at2"/>
<dbReference type="GO" id="GO:0022857">
    <property type="term" value="F:transmembrane transporter activity"/>
    <property type="evidence" value="ECO:0007669"/>
    <property type="project" value="TreeGrafter"/>
</dbReference>
<evidence type="ECO:0000259" key="9">
    <source>
        <dbReference type="Pfam" id="PF12704"/>
    </source>
</evidence>
<evidence type="ECO:0000256" key="5">
    <source>
        <dbReference type="ARBA" id="ARBA00023136"/>
    </source>
</evidence>
<evidence type="ECO:0000256" key="2">
    <source>
        <dbReference type="ARBA" id="ARBA00022475"/>
    </source>
</evidence>
<feature type="transmembrane region" description="Helical" evidence="7">
    <location>
        <begin position="806"/>
        <end position="829"/>
    </location>
</feature>
<evidence type="ECO:0000256" key="4">
    <source>
        <dbReference type="ARBA" id="ARBA00022989"/>
    </source>
</evidence>
<dbReference type="InterPro" id="IPR047928">
    <property type="entry name" value="Perm_prefix_1"/>
</dbReference>
<dbReference type="eggNOG" id="COG0577">
    <property type="taxonomic scope" value="Bacteria"/>
</dbReference>
<evidence type="ECO:0000259" key="8">
    <source>
        <dbReference type="Pfam" id="PF02687"/>
    </source>
</evidence>
<reference evidence="10 11" key="1">
    <citation type="journal article" date="2012" name="Stand. Genomic Sci.">
        <title>Complete genome sequence of Terriglobus saanensis type strain SP1PR4(T), an Acidobacteria from tundra soil.</title>
        <authorList>
            <person name="Rawat S.R."/>
            <person name="Mannisto M.K."/>
            <person name="Starovoytov V."/>
            <person name="Goodwin L."/>
            <person name="Nolan M."/>
            <person name="Hauser L."/>
            <person name="Land M."/>
            <person name="Davenport K.W."/>
            <person name="Woyke T."/>
            <person name="Haggblom M.M."/>
        </authorList>
    </citation>
    <scope>NUCLEOTIDE SEQUENCE</scope>
    <source>
        <strain evidence="11">ATCC BAA-1853 / DSM 23119 / SP1PR4</strain>
    </source>
</reference>
<evidence type="ECO:0000313" key="11">
    <source>
        <dbReference type="Proteomes" id="UP000006844"/>
    </source>
</evidence>
<dbReference type="STRING" id="401053.AciPR4_2629"/>
<keyword evidence="11" id="KW-1185">Reference proteome</keyword>
<accession>E8V159</accession>
<feature type="transmembrane region" description="Helical" evidence="7">
    <location>
        <begin position="93"/>
        <end position="115"/>
    </location>
</feature>
<feature type="transmembrane region" description="Helical" evidence="7">
    <location>
        <begin position="352"/>
        <end position="374"/>
    </location>
</feature>
<dbReference type="InterPro" id="IPR025857">
    <property type="entry name" value="MacB_PCD"/>
</dbReference>
<dbReference type="EMBL" id="CP002467">
    <property type="protein sequence ID" value="ADV83407.1"/>
    <property type="molecule type" value="Genomic_DNA"/>
</dbReference>
<dbReference type="NCBIfam" id="NF038403">
    <property type="entry name" value="perm_prefix_1"/>
    <property type="match status" value="1"/>
</dbReference>
<dbReference type="GO" id="GO:0005886">
    <property type="term" value="C:plasma membrane"/>
    <property type="evidence" value="ECO:0007669"/>
    <property type="project" value="UniProtKB-SubCell"/>
</dbReference>
<dbReference type="InterPro" id="IPR017800">
    <property type="entry name" value="ADOP"/>
</dbReference>
<feature type="domain" description="MacB-like periplasmic core" evidence="9">
    <location>
        <begin position="497"/>
        <end position="726"/>
    </location>
</feature>
<comment type="subcellular location">
    <subcellularLocation>
        <location evidence="1">Cell membrane</location>
        <topology evidence="1">Multi-pass membrane protein</topology>
    </subcellularLocation>
</comment>
<dbReference type="Proteomes" id="UP000006844">
    <property type="component" value="Chromosome"/>
</dbReference>
<feature type="transmembrane region" description="Helical" evidence="7">
    <location>
        <begin position="406"/>
        <end position="427"/>
    </location>
</feature>
<keyword evidence="4 7" id="KW-1133">Transmembrane helix</keyword>
<keyword evidence="5 7" id="KW-0472">Membrane</keyword>
<feature type="transmembrane region" description="Helical" evidence="7">
    <location>
        <begin position="498"/>
        <end position="518"/>
    </location>
</feature>
<feature type="domain" description="ABC3 transporter permease C-terminal" evidence="8">
    <location>
        <begin position="763"/>
        <end position="876"/>
    </location>
</feature>
<evidence type="ECO:0000313" key="10">
    <source>
        <dbReference type="EMBL" id="ADV83407.1"/>
    </source>
</evidence>
<dbReference type="PANTHER" id="PTHR30572">
    <property type="entry name" value="MEMBRANE COMPONENT OF TRANSPORTER-RELATED"/>
    <property type="match status" value="1"/>
</dbReference>
<dbReference type="InterPro" id="IPR050250">
    <property type="entry name" value="Macrolide_Exporter_MacB"/>
</dbReference>
<feature type="transmembrane region" description="Helical" evidence="7">
    <location>
        <begin position="756"/>
        <end position="785"/>
    </location>
</feature>
<dbReference type="AlphaFoldDB" id="E8V159"/>
<evidence type="ECO:0000256" key="7">
    <source>
        <dbReference type="SAM" id="Phobius"/>
    </source>
</evidence>
<dbReference type="PANTHER" id="PTHR30572:SF4">
    <property type="entry name" value="ABC TRANSPORTER PERMEASE YTRF"/>
    <property type="match status" value="1"/>
</dbReference>
<evidence type="ECO:0000256" key="6">
    <source>
        <dbReference type="ARBA" id="ARBA00038076"/>
    </source>
</evidence>
<name>E8V159_TERSS</name>
<dbReference type="HOGENOM" id="CLU_009433_1_0_0"/>
<dbReference type="NCBIfam" id="TIGR03434">
    <property type="entry name" value="ADOP"/>
    <property type="match status" value="1"/>
</dbReference>
<dbReference type="KEGG" id="tsa:AciPR4_2629"/>
<organism evidence="10 11">
    <name type="scientific">Terriglobus saanensis (strain ATCC BAA-1853 / DSM 23119 / SP1PR4)</name>
    <dbReference type="NCBI Taxonomy" id="401053"/>
    <lineage>
        <taxon>Bacteria</taxon>
        <taxon>Pseudomonadati</taxon>
        <taxon>Acidobacteriota</taxon>
        <taxon>Terriglobia</taxon>
        <taxon>Terriglobales</taxon>
        <taxon>Acidobacteriaceae</taxon>
        <taxon>Terriglobus</taxon>
    </lineage>
</organism>
<proteinExistence type="inferred from homology"/>